<evidence type="ECO:0000313" key="3">
    <source>
        <dbReference type="EMBL" id="KAA1058459.1"/>
    </source>
</evidence>
<proteinExistence type="predicted"/>
<dbReference type="AlphaFoldDB" id="A0A2K1G122"/>
<dbReference type="EMBL" id="JBJLSN010000001">
    <property type="protein sequence ID" value="MFL7899619.1"/>
    <property type="molecule type" value="Genomic_DNA"/>
</dbReference>
<keyword evidence="8" id="KW-1185">Reference proteome</keyword>
<dbReference type="EMBL" id="POWG01000012">
    <property type="protein sequence ID" value="PNQ98486.1"/>
    <property type="molecule type" value="Genomic_DNA"/>
</dbReference>
<dbReference type="Proteomes" id="UP000325333">
    <property type="component" value="Unassembled WGS sequence"/>
</dbReference>
<feature type="domain" description="SHOCT" evidence="2">
    <location>
        <begin position="103"/>
        <end position="126"/>
    </location>
</feature>
<dbReference type="PROSITE" id="PS51257">
    <property type="entry name" value="PROKAR_LIPOPROTEIN"/>
    <property type="match status" value="1"/>
</dbReference>
<evidence type="ECO:0000259" key="2">
    <source>
        <dbReference type="Pfam" id="PF09851"/>
    </source>
</evidence>
<evidence type="ECO:0000313" key="8">
    <source>
        <dbReference type="Proteomes" id="UP001628281"/>
    </source>
</evidence>
<feature type="region of interest" description="Disordered" evidence="1">
    <location>
        <begin position="76"/>
        <end position="104"/>
    </location>
</feature>
<evidence type="ECO:0000313" key="5">
    <source>
        <dbReference type="EMBL" id="PNQ98486.1"/>
    </source>
</evidence>
<dbReference type="RefSeq" id="WP_103040024.1">
    <property type="nucleotide sequence ID" value="NZ_JBJLSN010000001.1"/>
</dbReference>
<accession>A0A2K1G122</accession>
<dbReference type="EMBL" id="VEWN01000001">
    <property type="protein sequence ID" value="KAA1058459.1"/>
    <property type="molecule type" value="Genomic_DNA"/>
</dbReference>
<protein>
    <submittedName>
        <fullName evidence="4">SHOCT domain-containing protein</fullName>
    </submittedName>
</protein>
<comment type="caution">
    <text evidence="5">The sequence shown here is derived from an EMBL/GenBank/DDBJ whole genome shotgun (WGS) entry which is preliminary data.</text>
</comment>
<reference evidence="3 7" key="2">
    <citation type="submission" date="2019-07" db="EMBL/GenBank/DDBJ databases">
        <title>Genome sequencing of the stress-tolerant strain Azospirillum brasilense Az19.</title>
        <authorList>
            <person name="Maroniche G.A."/>
            <person name="Garcia J.E."/>
            <person name="Pagnussat L."/>
            <person name="Amenta M."/>
            <person name="Creus C.M."/>
        </authorList>
    </citation>
    <scope>NUCLEOTIDE SEQUENCE [LARGE SCALE GENOMIC DNA]</scope>
    <source>
        <strain evidence="3 7">Az19</strain>
    </source>
</reference>
<name>A0A2K1G122_9PROT</name>
<accession>A0A5B0L2E3</accession>
<organism evidence="5 6">
    <name type="scientific">Azospirillum argentinense</name>
    <dbReference type="NCBI Taxonomy" id="2970906"/>
    <lineage>
        <taxon>Bacteria</taxon>
        <taxon>Pseudomonadati</taxon>
        <taxon>Pseudomonadota</taxon>
        <taxon>Alphaproteobacteria</taxon>
        <taxon>Rhodospirillales</taxon>
        <taxon>Azospirillaceae</taxon>
        <taxon>Azospirillum</taxon>
    </lineage>
</organism>
<dbReference type="Proteomes" id="UP000236268">
    <property type="component" value="Unassembled WGS sequence"/>
</dbReference>
<dbReference type="Proteomes" id="UP001628281">
    <property type="component" value="Unassembled WGS sequence"/>
</dbReference>
<reference evidence="4 8" key="3">
    <citation type="submission" date="2024-11" db="EMBL/GenBank/DDBJ databases">
        <title>Draft genome sequences of two bacteria associated to sugarcane roots in Colombia.</title>
        <authorList>
            <person name="Pardo-Diaz S."/>
            <person name="Masmela-Mendoza J."/>
            <person name="Delgadillo-Duran P."/>
            <person name="Bautista E.J."/>
            <person name="Rojas-Tapias D.F."/>
        </authorList>
    </citation>
    <scope>NUCLEOTIDE SEQUENCE [LARGE SCALE GENOMIC DNA]</scope>
    <source>
        <strain evidence="4 8">Ap18</strain>
    </source>
</reference>
<gene>
    <name evidence="4" type="ORF">ACJ41P_00665</name>
    <name evidence="5" type="ORF">C1S70_13590</name>
    <name evidence="3" type="ORF">FH063_000659</name>
</gene>
<evidence type="ECO:0000313" key="4">
    <source>
        <dbReference type="EMBL" id="MFL7899619.1"/>
    </source>
</evidence>
<dbReference type="InterPro" id="IPR018649">
    <property type="entry name" value="SHOCT"/>
</dbReference>
<sequence>MRKVFVAVLVLGLGACTRAIPITDTEGERVWMIECGAAVSFSVCHTRAQKMCPGGYATLSEDAGFNRKEVRVRCLPPKDTADQAPSALSSTTAPGAPKSAESRLRDLQSLFDKGLITEQEYETRRRSIIGAL</sequence>
<evidence type="ECO:0000313" key="7">
    <source>
        <dbReference type="Proteomes" id="UP000325333"/>
    </source>
</evidence>
<evidence type="ECO:0000256" key="1">
    <source>
        <dbReference type="SAM" id="MobiDB-lite"/>
    </source>
</evidence>
<dbReference type="Pfam" id="PF09851">
    <property type="entry name" value="SHOCT"/>
    <property type="match status" value="1"/>
</dbReference>
<reference evidence="5 6" key="1">
    <citation type="submission" date="2018-01" db="EMBL/GenBank/DDBJ databases">
        <title>Whole genome sequence of Azospirillum brasilense REC3 isolated from strawberry roots.</title>
        <authorList>
            <person name="Fontana C.A."/>
            <person name="Salazar S.M."/>
            <person name="Bassi D."/>
            <person name="Puglisi E."/>
            <person name="Lovaisa N.C."/>
            <person name="Toffoli L.M."/>
            <person name="Pedraza R."/>
            <person name="Cocconcelli P.S."/>
        </authorList>
    </citation>
    <scope>NUCLEOTIDE SEQUENCE [LARGE SCALE GENOMIC DNA]</scope>
    <source>
        <strain evidence="5 6">REC3</strain>
    </source>
</reference>
<evidence type="ECO:0000313" key="6">
    <source>
        <dbReference type="Proteomes" id="UP000236268"/>
    </source>
</evidence>